<dbReference type="InterPro" id="IPR045877">
    <property type="entry name" value="ZFP36-like"/>
</dbReference>
<dbReference type="Gene3D" id="4.10.1000.10">
    <property type="entry name" value="Zinc finger, CCCH-type"/>
    <property type="match status" value="3"/>
</dbReference>
<dbReference type="PANTHER" id="PTHR12547:SF18">
    <property type="entry name" value="PROTEIN TIS11"/>
    <property type="match status" value="1"/>
</dbReference>
<dbReference type="InterPro" id="IPR000571">
    <property type="entry name" value="Znf_CCCH"/>
</dbReference>
<gene>
    <name evidence="8" type="ORF">I303_102665</name>
</gene>
<feature type="region of interest" description="Disordered" evidence="6">
    <location>
        <begin position="870"/>
        <end position="903"/>
    </location>
</feature>
<feature type="region of interest" description="Disordered" evidence="6">
    <location>
        <begin position="512"/>
        <end position="545"/>
    </location>
</feature>
<sequence length="1058" mass="112616">MSAQSVPTTPSPKSPNFKLTLPTPPSFSAHRGSRSIDSSRKASSANLLDLISQDLTPSTNNPVTAPAVSEEVPTNHSKRLSISSVNDPIVNNDEKNNRRVSFSTEQHTISRPTLPGTSSDGSLKSPIYKIPQRQSLDTQHDNTEEILSSPNVEVGVGTPAGNGPKRRPISYQGLSPSANTSPSRFSSMAAARGISIDQSLSSSKSGSFSRSIWSAGIIPSSTSGWISPKPKTPSVHPTLISSSALRSPISKALISPTSANGLKGTASEIAKARGLSIAIIKENGQGVVVPVTPGLSTSNTTGLKSPEIKVLKGADDNLENGLASAKSIGVSDFAGCLGTGKKEIILCKFYHTPGLNCTSRPCRFVHNLSALQQPGSAIPNTANTANTASLSGVRMLSPTAPDPTSGTFAHAQMTPSTATGTGERPAKSITVKADGQLELGDVMPGERVLVQDEDGEEVVGQVFFMSGGGKGAVGKSKEKWKTVPCKDFAEGHCPYGDYCSFIHEQKPCGDRIEDEGKAQTSEPAAERPVEGKPQERRLTHRKSASLSSSLTAWTKALPKAILVPSVKVDPQVLKKNEGGLSAFAPPFLKDPVSVDETGILIAARSENRASEARSTHVTTTPPAVASEPLAVPMQPTVTAPPKTTAWSKGPPPSLRKVASIKRIPRGPAHDAPLTALGTGMGQHLMPPVSAISMFGTDSDPASPFDPVSHRRRLQELEDSLRDLPKSNLSNPNQFQYMQYESNVPTQTFPSTPLQFDISTGTGHDLRGNDTVFSATTYPWGMPMAPLPGQNDPSVPAIPGGLGVIWTPAGWAVQDAAMKNALRSAEVKARYGSETRRRTAKNYFRTKPCRFFAEGFCPHGDECTYMHVLTPSSPEQSSSSGSGSGSDAGSISFGQSFSPSSNPHPKHQTLPCKFFNSSLGCNNGDKCSFLHTRVVPESVAMVERPRPWRTKPCRHYQLGRCTLGDACHFAHVLDPVWLNSGSGTQPQNNGVYSQGYAYPQKALTEEMLEKTMEEMRRNVRGPQAEDDEDGDDDDVEIVTAVGDLTFSSTSYSPPSSIRA</sequence>
<feature type="compositionally biased region" description="Low complexity" evidence="6">
    <location>
        <begin position="1046"/>
        <end position="1058"/>
    </location>
</feature>
<keyword evidence="1 5" id="KW-0479">Metal-binding</keyword>
<dbReference type="Pfam" id="PF00642">
    <property type="entry name" value="zf-CCCH"/>
    <property type="match status" value="3"/>
</dbReference>
<reference evidence="8" key="1">
    <citation type="submission" date="2013-07" db="EMBL/GenBank/DDBJ databases">
        <authorList>
            <consortium name="The Broad Institute Genome Sequencing Platform"/>
            <person name="Cuomo C."/>
            <person name="Litvintseva A."/>
            <person name="Chen Y."/>
            <person name="Heitman J."/>
            <person name="Sun S."/>
            <person name="Springer D."/>
            <person name="Dromer F."/>
            <person name="Young S.K."/>
            <person name="Zeng Q."/>
            <person name="Gargeya S."/>
            <person name="Fitzgerald M."/>
            <person name="Abouelleil A."/>
            <person name="Alvarado L."/>
            <person name="Berlin A.M."/>
            <person name="Chapman S.B."/>
            <person name="Dewar J."/>
            <person name="Goldberg J."/>
            <person name="Griggs A."/>
            <person name="Gujja S."/>
            <person name="Hansen M."/>
            <person name="Howarth C."/>
            <person name="Imamovic A."/>
            <person name="Larimer J."/>
            <person name="McCowan C."/>
            <person name="Murphy C."/>
            <person name="Pearson M."/>
            <person name="Priest M."/>
            <person name="Roberts A."/>
            <person name="Saif S."/>
            <person name="Shea T."/>
            <person name="Sykes S."/>
            <person name="Wortman J."/>
            <person name="Nusbaum C."/>
            <person name="Birren B."/>
        </authorList>
    </citation>
    <scope>NUCLEOTIDE SEQUENCE</scope>
    <source>
        <strain evidence="8">CBS 10117</strain>
    </source>
</reference>
<feature type="domain" description="C3H1-type" evidence="7">
    <location>
        <begin position="842"/>
        <end position="869"/>
    </location>
</feature>
<dbReference type="Pfam" id="PF14608">
    <property type="entry name" value="zf-CCCH_2"/>
    <property type="match status" value="1"/>
</dbReference>
<feature type="compositionally biased region" description="Polar residues" evidence="6">
    <location>
        <begin position="99"/>
        <end position="122"/>
    </location>
</feature>
<keyword evidence="4 5" id="KW-0862">Zinc</keyword>
<dbReference type="SMART" id="SM00356">
    <property type="entry name" value="ZnF_C3H1"/>
    <property type="match status" value="5"/>
</dbReference>
<dbReference type="PROSITE" id="PS50103">
    <property type="entry name" value="ZF_C3H1"/>
    <property type="match status" value="4"/>
</dbReference>
<evidence type="ECO:0000256" key="4">
    <source>
        <dbReference type="ARBA" id="ARBA00022833"/>
    </source>
</evidence>
<dbReference type="RefSeq" id="XP_065824670.1">
    <property type="nucleotide sequence ID" value="XM_065968598.1"/>
</dbReference>
<evidence type="ECO:0000259" key="7">
    <source>
        <dbReference type="PROSITE" id="PS50103"/>
    </source>
</evidence>
<organism evidence="8 9">
    <name type="scientific">Kwoniella dejecticola CBS 10117</name>
    <dbReference type="NCBI Taxonomy" id="1296121"/>
    <lineage>
        <taxon>Eukaryota</taxon>
        <taxon>Fungi</taxon>
        <taxon>Dikarya</taxon>
        <taxon>Basidiomycota</taxon>
        <taxon>Agaricomycotina</taxon>
        <taxon>Tremellomycetes</taxon>
        <taxon>Tremellales</taxon>
        <taxon>Cryptococcaceae</taxon>
        <taxon>Kwoniella</taxon>
    </lineage>
</organism>
<protein>
    <recommendedName>
        <fullName evidence="7">C3H1-type domain-containing protein</fullName>
    </recommendedName>
</protein>
<feature type="zinc finger region" description="C3H1-type" evidence="5">
    <location>
        <begin position="946"/>
        <end position="973"/>
    </location>
</feature>
<dbReference type="PANTHER" id="PTHR12547">
    <property type="entry name" value="CCCH ZINC FINGER/TIS11-RELATED"/>
    <property type="match status" value="1"/>
</dbReference>
<feature type="region of interest" description="Disordered" evidence="6">
    <location>
        <begin position="1"/>
        <end position="122"/>
    </location>
</feature>
<accession>A0AAJ8KM55</accession>
<name>A0AAJ8KM55_9TREE</name>
<feature type="compositionally biased region" description="Low complexity" evidence="6">
    <location>
        <begin position="871"/>
        <end position="900"/>
    </location>
</feature>
<keyword evidence="2" id="KW-0677">Repeat</keyword>
<dbReference type="InterPro" id="IPR036855">
    <property type="entry name" value="Znf_CCCH_sf"/>
</dbReference>
<dbReference type="AlphaFoldDB" id="A0AAJ8KM55"/>
<reference evidence="8" key="2">
    <citation type="submission" date="2024-02" db="EMBL/GenBank/DDBJ databases">
        <title>Comparative genomics of Cryptococcus and Kwoniella reveals pathogenesis evolution and contrasting modes of karyotype evolution via chromosome fusion or intercentromeric recombination.</title>
        <authorList>
            <person name="Coelho M.A."/>
            <person name="David-Palma M."/>
            <person name="Shea T."/>
            <person name="Bowers K."/>
            <person name="McGinley-Smith S."/>
            <person name="Mohammad A.W."/>
            <person name="Gnirke A."/>
            <person name="Yurkov A.M."/>
            <person name="Nowrousian M."/>
            <person name="Sun S."/>
            <person name="Cuomo C.A."/>
            <person name="Heitman J."/>
        </authorList>
    </citation>
    <scope>NUCLEOTIDE SEQUENCE</scope>
    <source>
        <strain evidence="8">CBS 10117</strain>
    </source>
</reference>
<feature type="compositionally biased region" description="Basic and acidic residues" evidence="6">
    <location>
        <begin position="524"/>
        <end position="537"/>
    </location>
</feature>
<dbReference type="GO" id="GO:0003729">
    <property type="term" value="F:mRNA binding"/>
    <property type="evidence" value="ECO:0007669"/>
    <property type="project" value="InterPro"/>
</dbReference>
<proteinExistence type="predicted"/>
<feature type="compositionally biased region" description="Polar residues" evidence="6">
    <location>
        <begin position="72"/>
        <end position="86"/>
    </location>
</feature>
<evidence type="ECO:0000256" key="5">
    <source>
        <dbReference type="PROSITE-ProRule" id="PRU00723"/>
    </source>
</evidence>
<dbReference type="SUPFAM" id="SSF90229">
    <property type="entry name" value="CCCH zinc finger"/>
    <property type="match status" value="4"/>
</dbReference>
<evidence type="ECO:0000256" key="3">
    <source>
        <dbReference type="ARBA" id="ARBA00022771"/>
    </source>
</evidence>
<feature type="compositionally biased region" description="Acidic residues" evidence="6">
    <location>
        <begin position="1023"/>
        <end position="1035"/>
    </location>
</feature>
<dbReference type="GO" id="GO:0008270">
    <property type="term" value="F:zinc ion binding"/>
    <property type="evidence" value="ECO:0007669"/>
    <property type="project" value="UniProtKB-KW"/>
</dbReference>
<evidence type="ECO:0000256" key="2">
    <source>
        <dbReference type="ARBA" id="ARBA00022737"/>
    </source>
</evidence>
<feature type="zinc finger region" description="C3H1-type" evidence="5">
    <location>
        <begin position="910"/>
        <end position="933"/>
    </location>
</feature>
<dbReference type="Proteomes" id="UP000078595">
    <property type="component" value="Chromosome 3"/>
</dbReference>
<keyword evidence="3 5" id="KW-0863">Zinc-finger</keyword>
<evidence type="ECO:0000313" key="9">
    <source>
        <dbReference type="Proteomes" id="UP000078595"/>
    </source>
</evidence>
<dbReference type="EMBL" id="CP144532">
    <property type="protein sequence ID" value="WWC60101.1"/>
    <property type="molecule type" value="Genomic_DNA"/>
</dbReference>
<keyword evidence="9" id="KW-1185">Reference proteome</keyword>
<feature type="domain" description="C3H1-type" evidence="7">
    <location>
        <begin position="910"/>
        <end position="933"/>
    </location>
</feature>
<dbReference type="KEGG" id="kdj:28966379"/>
<evidence type="ECO:0000313" key="8">
    <source>
        <dbReference type="EMBL" id="WWC60101.1"/>
    </source>
</evidence>
<evidence type="ECO:0000256" key="1">
    <source>
        <dbReference type="ARBA" id="ARBA00022723"/>
    </source>
</evidence>
<feature type="region of interest" description="Disordered" evidence="6">
    <location>
        <begin position="1015"/>
        <end position="1058"/>
    </location>
</feature>
<feature type="domain" description="C3H1-type" evidence="7">
    <location>
        <begin position="479"/>
        <end position="506"/>
    </location>
</feature>
<feature type="compositionally biased region" description="Polar residues" evidence="6">
    <location>
        <begin position="53"/>
        <end position="63"/>
    </location>
</feature>
<feature type="zinc finger region" description="C3H1-type" evidence="5">
    <location>
        <begin position="842"/>
        <end position="869"/>
    </location>
</feature>
<feature type="zinc finger region" description="C3H1-type" evidence="5">
    <location>
        <begin position="479"/>
        <end position="506"/>
    </location>
</feature>
<evidence type="ECO:0000256" key="6">
    <source>
        <dbReference type="SAM" id="MobiDB-lite"/>
    </source>
</evidence>
<feature type="domain" description="C3H1-type" evidence="7">
    <location>
        <begin position="946"/>
        <end position="973"/>
    </location>
</feature>
<dbReference type="GeneID" id="28966379"/>